<dbReference type="PANTHER" id="PTHR11705">
    <property type="entry name" value="PROTEASE FAMILY M14 CARBOXYPEPTIDASE A,B"/>
    <property type="match status" value="1"/>
</dbReference>
<dbReference type="Proteomes" id="UP000515154">
    <property type="component" value="Linkage group LG30"/>
</dbReference>
<keyword evidence="11" id="KW-1015">Disulfide bond</keyword>
<reference evidence="16" key="1">
    <citation type="submission" date="2025-08" db="UniProtKB">
        <authorList>
            <consortium name="RefSeq"/>
        </authorList>
    </citation>
    <scope>IDENTIFICATION</scope>
</reference>
<dbReference type="GO" id="GO:0008270">
    <property type="term" value="F:zinc ion binding"/>
    <property type="evidence" value="ECO:0007669"/>
    <property type="project" value="InterPro"/>
</dbReference>
<evidence type="ECO:0000259" key="14">
    <source>
        <dbReference type="PROSITE" id="PS52035"/>
    </source>
</evidence>
<dbReference type="InterPro" id="IPR000834">
    <property type="entry name" value="Peptidase_M14"/>
</dbReference>
<dbReference type="Pfam" id="PF00246">
    <property type="entry name" value="Peptidase_M14"/>
    <property type="match status" value="1"/>
</dbReference>
<organism evidence="15 16">
    <name type="scientific">Octopus sinensis</name>
    <name type="common">East Asian common octopus</name>
    <dbReference type="NCBI Taxonomy" id="2607531"/>
    <lineage>
        <taxon>Eukaryota</taxon>
        <taxon>Metazoa</taxon>
        <taxon>Spiralia</taxon>
        <taxon>Lophotrochozoa</taxon>
        <taxon>Mollusca</taxon>
        <taxon>Cephalopoda</taxon>
        <taxon>Coleoidea</taxon>
        <taxon>Octopodiformes</taxon>
        <taxon>Octopoda</taxon>
        <taxon>Incirrata</taxon>
        <taxon>Octopodidae</taxon>
        <taxon>Octopus</taxon>
    </lineage>
</organism>
<keyword evidence="15" id="KW-1185">Reference proteome</keyword>
<evidence type="ECO:0000313" key="16">
    <source>
        <dbReference type="RefSeq" id="XP_029653563.1"/>
    </source>
</evidence>
<feature type="domain" description="Peptidase M14" evidence="14">
    <location>
        <begin position="1"/>
        <end position="283"/>
    </location>
</feature>
<dbReference type="PRINTS" id="PR00765">
    <property type="entry name" value="CRBOXYPTASEA"/>
</dbReference>
<evidence type="ECO:0000256" key="4">
    <source>
        <dbReference type="ARBA" id="ARBA00022525"/>
    </source>
</evidence>
<keyword evidence="10" id="KW-0482">Metalloprotease</keyword>
<evidence type="ECO:0000256" key="10">
    <source>
        <dbReference type="ARBA" id="ARBA00023049"/>
    </source>
</evidence>
<keyword evidence="4" id="KW-0964">Secreted</keyword>
<dbReference type="SMART" id="SM00631">
    <property type="entry name" value="Zn_pept"/>
    <property type="match status" value="1"/>
</dbReference>
<evidence type="ECO:0000256" key="3">
    <source>
        <dbReference type="ARBA" id="ARBA00005988"/>
    </source>
</evidence>
<accession>A0A6P7TPE1</accession>
<dbReference type="RefSeq" id="XP_029653563.1">
    <property type="nucleotide sequence ID" value="XM_029797703.2"/>
</dbReference>
<dbReference type="PROSITE" id="PS52035">
    <property type="entry name" value="PEPTIDASE_M14"/>
    <property type="match status" value="1"/>
</dbReference>
<dbReference type="AlphaFoldDB" id="A0A6P7TPE1"/>
<comment type="similarity">
    <text evidence="3 13">Belongs to the peptidase M14 family.</text>
</comment>
<keyword evidence="7" id="KW-0479">Metal-binding</keyword>
<dbReference type="FunFam" id="3.40.630.10:FF:000040">
    <property type="entry name" value="zinc carboxypeptidase"/>
    <property type="match status" value="1"/>
</dbReference>
<evidence type="ECO:0000256" key="7">
    <source>
        <dbReference type="ARBA" id="ARBA00022723"/>
    </source>
</evidence>
<comment type="cofactor">
    <cofactor evidence="1">
        <name>Zn(2+)</name>
        <dbReference type="ChEBI" id="CHEBI:29105"/>
    </cofactor>
</comment>
<dbReference type="GO" id="GO:0005615">
    <property type="term" value="C:extracellular space"/>
    <property type="evidence" value="ECO:0007669"/>
    <property type="project" value="TreeGrafter"/>
</dbReference>
<dbReference type="Gene3D" id="3.40.630.10">
    <property type="entry name" value="Zn peptidases"/>
    <property type="match status" value="1"/>
</dbReference>
<evidence type="ECO:0000313" key="15">
    <source>
        <dbReference type="Proteomes" id="UP000515154"/>
    </source>
</evidence>
<dbReference type="GO" id="GO:0004181">
    <property type="term" value="F:metallocarboxypeptidase activity"/>
    <property type="evidence" value="ECO:0007669"/>
    <property type="project" value="InterPro"/>
</dbReference>
<keyword evidence="9" id="KW-0862">Zinc</keyword>
<evidence type="ECO:0000256" key="12">
    <source>
        <dbReference type="ARBA" id="ARBA00057299"/>
    </source>
</evidence>
<dbReference type="CDD" id="cd03860">
    <property type="entry name" value="M14_CP_A-B_like"/>
    <property type="match status" value="1"/>
</dbReference>
<evidence type="ECO:0000256" key="13">
    <source>
        <dbReference type="PROSITE-ProRule" id="PRU01379"/>
    </source>
</evidence>
<dbReference type="GO" id="GO:0006508">
    <property type="term" value="P:proteolysis"/>
    <property type="evidence" value="ECO:0007669"/>
    <property type="project" value="UniProtKB-KW"/>
</dbReference>
<sequence length="303" mass="34430">MKEINSSYPNAEVVIYGKSYEGRDLMAVKFYRNSCNPTIFVEAGIHAREWITLAVTLKIIKNIAKNSSQDEEMSKLLDLYNWVFVPLVNPDGYDFTHHKYRFWRKSRRIVTKNCTGVDLNRNFDIKWGTADASDDPCSEVYCGTAPFSEPETQSLKTLIQDSGPLISYISLHSYAQLIICPYSYTKKKPEDYAELVKLAENVTSAIYNATRAQYTVGEGARALYAASGCSTDWAKKELGVKYSYAIEMRPTDKDSRGFILPASEIEPTFRDIFIALKTFANGFERNLSYLRNGYKNCTDTKQA</sequence>
<evidence type="ECO:0000256" key="5">
    <source>
        <dbReference type="ARBA" id="ARBA00022645"/>
    </source>
</evidence>
<evidence type="ECO:0000256" key="8">
    <source>
        <dbReference type="ARBA" id="ARBA00022801"/>
    </source>
</evidence>
<evidence type="ECO:0000256" key="6">
    <source>
        <dbReference type="ARBA" id="ARBA00022670"/>
    </source>
</evidence>
<feature type="active site" description="Proton donor/acceptor" evidence="13">
    <location>
        <position position="247"/>
    </location>
</feature>
<keyword evidence="6" id="KW-0645">Protease</keyword>
<evidence type="ECO:0000256" key="11">
    <source>
        <dbReference type="ARBA" id="ARBA00023157"/>
    </source>
</evidence>
<dbReference type="PANTHER" id="PTHR11705:SF140">
    <property type="entry name" value="FI02848P-RELATED"/>
    <property type="match status" value="1"/>
</dbReference>
<evidence type="ECO:0000256" key="9">
    <source>
        <dbReference type="ARBA" id="ARBA00022833"/>
    </source>
</evidence>
<dbReference type="SUPFAM" id="SSF53187">
    <property type="entry name" value="Zn-dependent exopeptidases"/>
    <property type="match status" value="1"/>
</dbReference>
<comment type="subcellular location">
    <subcellularLocation>
        <location evidence="2">Secreted</location>
    </subcellularLocation>
</comment>
<evidence type="ECO:0000256" key="2">
    <source>
        <dbReference type="ARBA" id="ARBA00004613"/>
    </source>
</evidence>
<dbReference type="KEGG" id="osn:115226688"/>
<evidence type="ECO:0000256" key="1">
    <source>
        <dbReference type="ARBA" id="ARBA00001947"/>
    </source>
</evidence>
<keyword evidence="8" id="KW-0378">Hydrolase</keyword>
<keyword evidence="5 16" id="KW-0121">Carboxypeptidase</keyword>
<gene>
    <name evidence="16" type="primary">LOC115226688</name>
</gene>
<proteinExistence type="inferred from homology"/>
<name>A0A6P7TPE1_9MOLL</name>
<comment type="function">
    <text evidence="12">Involved in the digestion of the blood meal.</text>
</comment>
<protein>
    <submittedName>
        <fullName evidence="16">Carboxypeptidase B</fullName>
    </submittedName>
</protein>